<feature type="domain" description="Rubicon Homology" evidence="6">
    <location>
        <begin position="69"/>
        <end position="143"/>
    </location>
</feature>
<keyword evidence="1" id="KW-0479">Metal-binding</keyword>
<evidence type="ECO:0000313" key="9">
    <source>
        <dbReference type="WBParaSite" id="GPUH_0000560601-mRNA-1"/>
    </source>
</evidence>
<accession>A0A183DA57</accession>
<evidence type="ECO:0000256" key="2">
    <source>
        <dbReference type="ARBA" id="ARBA00022737"/>
    </source>
</evidence>
<dbReference type="EMBL" id="UYRT01012078">
    <property type="protein sequence ID" value="VDK51417.1"/>
    <property type="molecule type" value="Genomic_DNA"/>
</dbReference>
<feature type="compositionally biased region" description="Polar residues" evidence="5">
    <location>
        <begin position="1"/>
        <end position="14"/>
    </location>
</feature>
<feature type="region of interest" description="Disordered" evidence="5">
    <location>
        <begin position="1"/>
        <end position="29"/>
    </location>
</feature>
<sequence length="144" mass="16302">MEPQMNEGTQPRKSTCSEEVRSNGSSSDLPDESLIAILTTISREKGLDAQDFRCPSCRKSVGPTFASYRKCGFDEKYYCDGCLSKGEEIVIPARLIHNWDARPRPVCRRNMAFIERIRDKAVLSIDRINPKLYNQSRALSAIKV</sequence>
<dbReference type="Proteomes" id="UP000271098">
    <property type="component" value="Unassembled WGS sequence"/>
</dbReference>
<evidence type="ECO:0000259" key="6">
    <source>
        <dbReference type="SMART" id="SM01175"/>
    </source>
</evidence>
<dbReference type="OrthoDB" id="62364at2759"/>
<dbReference type="GO" id="GO:0008270">
    <property type="term" value="F:zinc ion binding"/>
    <property type="evidence" value="ECO:0007669"/>
    <property type="project" value="UniProtKB-KW"/>
</dbReference>
<gene>
    <name evidence="7" type="ORF">GPUH_LOCUS5599</name>
</gene>
<keyword evidence="3" id="KW-0863">Zinc-finger</keyword>
<evidence type="ECO:0000256" key="4">
    <source>
        <dbReference type="ARBA" id="ARBA00022833"/>
    </source>
</evidence>
<reference evidence="7 8" key="2">
    <citation type="submission" date="2018-11" db="EMBL/GenBank/DDBJ databases">
        <authorList>
            <consortium name="Pathogen Informatics"/>
        </authorList>
    </citation>
    <scope>NUCLEOTIDE SEQUENCE [LARGE SCALE GENOMIC DNA]</scope>
</reference>
<evidence type="ECO:0000256" key="3">
    <source>
        <dbReference type="ARBA" id="ARBA00022771"/>
    </source>
</evidence>
<keyword evidence="2" id="KW-0677">Repeat</keyword>
<reference evidence="9" key="1">
    <citation type="submission" date="2016-06" db="UniProtKB">
        <authorList>
            <consortium name="WormBaseParasite"/>
        </authorList>
    </citation>
    <scope>IDENTIFICATION</scope>
</reference>
<proteinExistence type="predicted"/>
<organism evidence="9">
    <name type="scientific">Gongylonema pulchrum</name>
    <dbReference type="NCBI Taxonomy" id="637853"/>
    <lineage>
        <taxon>Eukaryota</taxon>
        <taxon>Metazoa</taxon>
        <taxon>Ecdysozoa</taxon>
        <taxon>Nematoda</taxon>
        <taxon>Chromadorea</taxon>
        <taxon>Rhabditida</taxon>
        <taxon>Spirurina</taxon>
        <taxon>Spiruromorpha</taxon>
        <taxon>Spiruroidea</taxon>
        <taxon>Gongylonematidae</taxon>
        <taxon>Gongylonema</taxon>
    </lineage>
</organism>
<keyword evidence="4" id="KW-0862">Zinc</keyword>
<protein>
    <submittedName>
        <fullName evidence="9">DUF4206 domain-containing protein</fullName>
    </submittedName>
</protein>
<dbReference type="Pfam" id="PF13901">
    <property type="entry name" value="RH_dom"/>
    <property type="match status" value="1"/>
</dbReference>
<dbReference type="AlphaFoldDB" id="A0A183DA57"/>
<name>A0A183DA57_9BILA</name>
<dbReference type="WBParaSite" id="GPUH_0000560601-mRNA-1">
    <property type="protein sequence ID" value="GPUH_0000560601-mRNA-1"/>
    <property type="gene ID" value="GPUH_0000560601"/>
</dbReference>
<evidence type="ECO:0000313" key="7">
    <source>
        <dbReference type="EMBL" id="VDK51417.1"/>
    </source>
</evidence>
<evidence type="ECO:0000256" key="5">
    <source>
        <dbReference type="SAM" id="MobiDB-lite"/>
    </source>
</evidence>
<evidence type="ECO:0000256" key="1">
    <source>
        <dbReference type="ARBA" id="ARBA00022723"/>
    </source>
</evidence>
<dbReference type="PANTHER" id="PTHR12326:SF12">
    <property type="entry name" value="PLECKSTRIN HOMOLOGY AND RUN DOMAIN CONTAINING M1"/>
    <property type="match status" value="1"/>
</dbReference>
<dbReference type="SMART" id="SM01175">
    <property type="entry name" value="DUF4206"/>
    <property type="match status" value="1"/>
</dbReference>
<dbReference type="InterPro" id="IPR025258">
    <property type="entry name" value="RH_dom"/>
</dbReference>
<dbReference type="PANTHER" id="PTHR12326">
    <property type="entry name" value="PLECKSTRIN HOMOLOGY DOMAIN CONTAINING PROTEIN"/>
    <property type="match status" value="1"/>
</dbReference>
<evidence type="ECO:0000313" key="8">
    <source>
        <dbReference type="Proteomes" id="UP000271098"/>
    </source>
</evidence>
<keyword evidence="8" id="KW-1185">Reference proteome</keyword>
<dbReference type="InterPro" id="IPR051366">
    <property type="entry name" value="DEF8"/>
</dbReference>